<dbReference type="EMBL" id="WTXG01000157">
    <property type="protein sequence ID" value="KAI0291496.1"/>
    <property type="molecule type" value="Genomic_DNA"/>
</dbReference>
<evidence type="ECO:0000313" key="3">
    <source>
        <dbReference type="EMBL" id="KAI0291496.1"/>
    </source>
</evidence>
<evidence type="ECO:0008006" key="5">
    <source>
        <dbReference type="Google" id="ProtNLM"/>
    </source>
</evidence>
<comment type="caution">
    <text evidence="3">The sequence shown here is derived from an EMBL/GenBank/DDBJ whole genome shotgun (WGS) entry which is preliminary data.</text>
</comment>
<organism evidence="3 4">
    <name type="scientific">Multifurca ochricompacta</name>
    <dbReference type="NCBI Taxonomy" id="376703"/>
    <lineage>
        <taxon>Eukaryota</taxon>
        <taxon>Fungi</taxon>
        <taxon>Dikarya</taxon>
        <taxon>Basidiomycota</taxon>
        <taxon>Agaricomycotina</taxon>
        <taxon>Agaricomycetes</taxon>
        <taxon>Russulales</taxon>
        <taxon>Russulaceae</taxon>
        <taxon>Multifurca</taxon>
    </lineage>
</organism>
<dbReference type="AlphaFoldDB" id="A0AAD4QHT1"/>
<feature type="signal peptide" evidence="2">
    <location>
        <begin position="1"/>
        <end position="23"/>
    </location>
</feature>
<reference evidence="3" key="1">
    <citation type="journal article" date="2022" name="New Phytol.">
        <title>Evolutionary transition to the ectomycorrhizal habit in the genomes of a hyperdiverse lineage of mushroom-forming fungi.</title>
        <authorList>
            <person name="Looney B."/>
            <person name="Miyauchi S."/>
            <person name="Morin E."/>
            <person name="Drula E."/>
            <person name="Courty P.E."/>
            <person name="Kohler A."/>
            <person name="Kuo A."/>
            <person name="LaButti K."/>
            <person name="Pangilinan J."/>
            <person name="Lipzen A."/>
            <person name="Riley R."/>
            <person name="Andreopoulos W."/>
            <person name="He G."/>
            <person name="Johnson J."/>
            <person name="Nolan M."/>
            <person name="Tritt A."/>
            <person name="Barry K.W."/>
            <person name="Grigoriev I.V."/>
            <person name="Nagy L.G."/>
            <person name="Hibbett D."/>
            <person name="Henrissat B."/>
            <person name="Matheny P.B."/>
            <person name="Labbe J."/>
            <person name="Martin F.M."/>
        </authorList>
    </citation>
    <scope>NUCLEOTIDE SEQUENCE</scope>
    <source>
        <strain evidence="3">BPL690</strain>
    </source>
</reference>
<name>A0AAD4QHT1_9AGAM</name>
<accession>A0AAD4QHT1</accession>
<keyword evidence="2" id="KW-0732">Signal</keyword>
<feature type="region of interest" description="Disordered" evidence="1">
    <location>
        <begin position="62"/>
        <end position="86"/>
    </location>
</feature>
<evidence type="ECO:0000313" key="4">
    <source>
        <dbReference type="Proteomes" id="UP001203297"/>
    </source>
</evidence>
<proteinExistence type="predicted"/>
<evidence type="ECO:0000256" key="1">
    <source>
        <dbReference type="SAM" id="MobiDB-lite"/>
    </source>
</evidence>
<evidence type="ECO:0000256" key="2">
    <source>
        <dbReference type="SAM" id="SignalP"/>
    </source>
</evidence>
<keyword evidence="4" id="KW-1185">Reference proteome</keyword>
<dbReference type="Proteomes" id="UP001203297">
    <property type="component" value="Unassembled WGS sequence"/>
</dbReference>
<sequence>MRGTHTACVMVLVLFRFHQWGDLFETIVLIPPKSAVNSQSKNLYQLCARCCHCQLTLRRSSKEQGEETIKVPQVGRQNKKSHLGGNVGPVRVVRSFFFDVDDELTTRSSETRWRLNIV</sequence>
<protein>
    <recommendedName>
        <fullName evidence="5">Secreted protein</fullName>
    </recommendedName>
</protein>
<gene>
    <name evidence="3" type="ORF">B0F90DRAFT_1776798</name>
</gene>
<feature type="chain" id="PRO_5041913159" description="Secreted protein" evidence="2">
    <location>
        <begin position="24"/>
        <end position="118"/>
    </location>
</feature>